<dbReference type="Gene3D" id="2.60.40.10">
    <property type="entry name" value="Immunoglobulins"/>
    <property type="match status" value="1"/>
</dbReference>
<reference evidence="5" key="1">
    <citation type="submission" date="2016-10" db="EMBL/GenBank/DDBJ databases">
        <authorList>
            <person name="Varghese N."/>
            <person name="Submissions S."/>
        </authorList>
    </citation>
    <scope>NUCLEOTIDE SEQUENCE [LARGE SCALE GENOMIC DNA]</scope>
    <source>
        <strain evidence="5">DSM 21580</strain>
    </source>
</reference>
<dbReference type="InterPro" id="IPR003961">
    <property type="entry name" value="FN3_dom"/>
</dbReference>
<dbReference type="Pfam" id="PF13583">
    <property type="entry name" value="Reprolysin_4"/>
    <property type="match status" value="1"/>
</dbReference>
<dbReference type="AlphaFoldDB" id="A0A1H5WIJ8"/>
<evidence type="ECO:0000259" key="3">
    <source>
        <dbReference type="PROSITE" id="PS50853"/>
    </source>
</evidence>
<dbReference type="GO" id="GO:0008237">
    <property type="term" value="F:metallopeptidase activity"/>
    <property type="evidence" value="ECO:0007669"/>
    <property type="project" value="InterPro"/>
</dbReference>
<evidence type="ECO:0000313" key="4">
    <source>
        <dbReference type="EMBL" id="SEF99449.1"/>
    </source>
</evidence>
<proteinExistence type="predicted"/>
<dbReference type="InterPro" id="IPR013783">
    <property type="entry name" value="Ig-like_fold"/>
</dbReference>
<feature type="domain" description="Fibronectin type-III" evidence="3">
    <location>
        <begin position="661"/>
        <end position="746"/>
    </location>
</feature>
<name>A0A1H5WIJ8_9FLAO</name>
<dbReference type="NCBIfam" id="TIGR04183">
    <property type="entry name" value="Por_Secre_tail"/>
    <property type="match status" value="1"/>
</dbReference>
<dbReference type="InterPro" id="IPR036116">
    <property type="entry name" value="FN3_sf"/>
</dbReference>
<accession>A0A1H5WIJ8</accession>
<dbReference type="OrthoDB" id="9792152at2"/>
<keyword evidence="1 2" id="KW-0732">Signal</keyword>
<dbReference type="Proteomes" id="UP000236738">
    <property type="component" value="Unassembled WGS sequence"/>
</dbReference>
<evidence type="ECO:0000313" key="5">
    <source>
        <dbReference type="Proteomes" id="UP000236738"/>
    </source>
</evidence>
<dbReference type="InterPro" id="IPR024079">
    <property type="entry name" value="MetalloPept_cat_dom_sf"/>
</dbReference>
<dbReference type="CDD" id="cd00063">
    <property type="entry name" value="FN3"/>
    <property type="match status" value="1"/>
</dbReference>
<evidence type="ECO:0000256" key="2">
    <source>
        <dbReference type="SAM" id="SignalP"/>
    </source>
</evidence>
<dbReference type="Pfam" id="PF00041">
    <property type="entry name" value="fn3"/>
    <property type="match status" value="1"/>
</dbReference>
<dbReference type="SUPFAM" id="SSF55486">
    <property type="entry name" value="Metalloproteases ('zincins'), catalytic domain"/>
    <property type="match status" value="1"/>
</dbReference>
<dbReference type="RefSeq" id="WP_103913220.1">
    <property type="nucleotide sequence ID" value="NZ_FNUS01000002.1"/>
</dbReference>
<dbReference type="Pfam" id="PF18962">
    <property type="entry name" value="Por_Secre_tail"/>
    <property type="match status" value="1"/>
</dbReference>
<protein>
    <submittedName>
        <fullName evidence="4">Por secretion system C-terminal sorting domain-containing protein</fullName>
    </submittedName>
</protein>
<dbReference type="EMBL" id="FNUS01000002">
    <property type="protein sequence ID" value="SEF99449.1"/>
    <property type="molecule type" value="Genomic_DNA"/>
</dbReference>
<evidence type="ECO:0000256" key="1">
    <source>
        <dbReference type="ARBA" id="ARBA00022729"/>
    </source>
</evidence>
<dbReference type="InterPro" id="IPR026444">
    <property type="entry name" value="Secre_tail"/>
</dbReference>
<dbReference type="PROSITE" id="PS50853">
    <property type="entry name" value="FN3"/>
    <property type="match status" value="1"/>
</dbReference>
<dbReference type="SUPFAM" id="SSF49265">
    <property type="entry name" value="Fibronectin type III"/>
    <property type="match status" value="1"/>
</dbReference>
<dbReference type="Pfam" id="PF20009">
    <property type="entry name" value="GEVED"/>
    <property type="match status" value="1"/>
</dbReference>
<sequence>MKKYFTTFLLSAIFANSFAQWSPVKQKEDNAKANSLANYYYTLDINQVKSTLKNAEETGKGAKPVIINMPTLDGKIEKFAVYSFPVMVKSLAEQYHLGSYVGVGIDDPSKYIRFSVAPNNFQSMIIQNGKYQFIEPEEADKTIYRVHAKTINTGDRPFLCGTKETPLSKEQLNKLFKEGNNFSNQPTNFSKSSDRKYRTMRLAISVTGEYTTYFGSVAKALAQINATMTRVNAVFENDFALHLNVQNFPQLIYTNPATDPYSPASSGANGNWNGELMNTLHSTIGDAAFDIGHLFGASGGGGNAGCIGCVCNNTLKTGGGAYDSYKGSGFTSPADGKPLGDTFDIDYVAHEMGHQLGGNHTFSYNIEGTGVNIEPGSGSTIMGYAGITGPLNDVQPNSDPYFSIATLIQVQNNLVNKTCDVETSIPNNPPLINALASVTIPKLTPFVLTAEATDPESDPMTYCWEEYDDALEDINISNLGNTTTGASFRSLLPTTNPVRYFPRLSTVLAGNIKNSADWEAVSTVPRLSKYTVTVRDNNSSFPGYQQTQYAQQNVTVGNEGPFAISSTKVYNNAAAGLTWDVVKTNAAPYNVANVKIDYTTDNGANWTVISASTPNDGAENLNFAPLATGTKVKVRISALNNVFYTIKELTVSEIAACTGVAPSNIVVGNISTESARISWDPIANATYSVRYRKIGTVNWTVLNSSNPFQNLDNLDENTQYEVQVATSCSGTVGAYSTSNNFNTLMLTYCTINSGSSASEYISNVTVTSENGTVMNNTSSASTYSDYTNNASKLINLIANTTNNTLSVTKTWQGRKYGEAIFAWIDFNRDGNFDASEQIMASSLDLFTPVQGTFSVPANAYTGNGLLRMRVILTDNAVQATACSAFSYGEVEDYNVKISPTLAVNESTKNNAIEVYPNPTSNILNITNNSENASYSVYNVIGQMVAKGKVVDHKVNVSNLEKGVYIISIDNKNTTEKVKFIKK</sequence>
<gene>
    <name evidence="4" type="ORF">SAMN05421847_1227</name>
</gene>
<feature type="signal peptide" evidence="2">
    <location>
        <begin position="1"/>
        <end position="19"/>
    </location>
</feature>
<feature type="chain" id="PRO_5009288322" evidence="2">
    <location>
        <begin position="20"/>
        <end position="982"/>
    </location>
</feature>
<dbReference type="SMART" id="SM00060">
    <property type="entry name" value="FN3"/>
    <property type="match status" value="2"/>
</dbReference>
<dbReference type="InterPro" id="IPR045474">
    <property type="entry name" value="GEVED"/>
</dbReference>
<keyword evidence="5" id="KW-1185">Reference proteome</keyword>
<organism evidence="4 5">
    <name type="scientific">Halpernia humi</name>
    <dbReference type="NCBI Taxonomy" id="493375"/>
    <lineage>
        <taxon>Bacteria</taxon>
        <taxon>Pseudomonadati</taxon>
        <taxon>Bacteroidota</taxon>
        <taxon>Flavobacteriia</taxon>
        <taxon>Flavobacteriales</taxon>
        <taxon>Weeksellaceae</taxon>
        <taxon>Chryseobacterium group</taxon>
        <taxon>Halpernia</taxon>
    </lineage>
</organism>
<dbReference type="Gene3D" id="3.40.390.10">
    <property type="entry name" value="Collagenase (Catalytic Domain)"/>
    <property type="match status" value="1"/>
</dbReference>